<dbReference type="AlphaFoldDB" id="A0A6N1ASK7"/>
<protein>
    <submittedName>
        <fullName evidence="1">Transposase</fullName>
    </submittedName>
</protein>
<keyword evidence="2" id="KW-1185">Reference proteome</keyword>
<evidence type="ECO:0000313" key="1">
    <source>
        <dbReference type="EMBL" id="QKS54576.1"/>
    </source>
</evidence>
<dbReference type="InterPro" id="IPR002514">
    <property type="entry name" value="Transposase_8"/>
</dbReference>
<proteinExistence type="predicted"/>
<dbReference type="GO" id="GO:0004803">
    <property type="term" value="F:transposase activity"/>
    <property type="evidence" value="ECO:0007669"/>
    <property type="project" value="InterPro"/>
</dbReference>
<dbReference type="Pfam" id="PF01527">
    <property type="entry name" value="HTH_Tnp_1"/>
    <property type="match status" value="1"/>
</dbReference>
<keyword evidence="1" id="KW-0614">Plasmid</keyword>
<dbReference type="PANTHER" id="PTHR37936:SF3">
    <property type="entry name" value="TRANSPOSASE INSC FOR INSERTION ELEMENT IS2A-RELATED"/>
    <property type="match status" value="1"/>
</dbReference>
<name>A0A6N1ASK7_9PROT</name>
<accession>A0A6N1ASK7</accession>
<dbReference type="RefSeq" id="WP_149201220.1">
    <property type="nucleotide sequence ID" value="NZ_BSOV01000001.1"/>
</dbReference>
<dbReference type="NCBIfam" id="NF047595">
    <property type="entry name" value="IS66_ISRel24_TnpA"/>
    <property type="match status" value="1"/>
</dbReference>
<dbReference type="GO" id="GO:0043565">
    <property type="term" value="F:sequence-specific DNA binding"/>
    <property type="evidence" value="ECO:0007669"/>
    <property type="project" value="InterPro"/>
</dbReference>
<reference evidence="1 2" key="1">
    <citation type="submission" date="2020-06" db="EMBL/GenBank/DDBJ databases">
        <title>Complete genome of Azosprillum oryzae KACC14407.</title>
        <authorList>
            <person name="Kim M."/>
            <person name="Park Y.-J."/>
            <person name="Shin J.-H."/>
        </authorList>
    </citation>
    <scope>NUCLEOTIDE SEQUENCE [LARGE SCALE GENOMIC DNA]</scope>
    <source>
        <strain evidence="1 2">KACC 14407</strain>
        <plasmid evidence="1 2">unnamed7</plasmid>
    </source>
</reference>
<dbReference type="EMBL" id="CP054622">
    <property type="protein sequence ID" value="QKS54576.1"/>
    <property type="molecule type" value="Genomic_DNA"/>
</dbReference>
<organism evidence="1 2">
    <name type="scientific">Azospirillum oryzae</name>
    <dbReference type="NCBI Taxonomy" id="286727"/>
    <lineage>
        <taxon>Bacteria</taxon>
        <taxon>Pseudomonadati</taxon>
        <taxon>Pseudomonadota</taxon>
        <taxon>Alphaproteobacteria</taxon>
        <taxon>Rhodospirillales</taxon>
        <taxon>Azospirillaceae</taxon>
        <taxon>Azospirillum</taxon>
    </lineage>
</organism>
<dbReference type="InterPro" id="IPR010921">
    <property type="entry name" value="Trp_repressor/repl_initiator"/>
</dbReference>
<dbReference type="GO" id="GO:0006313">
    <property type="term" value="P:DNA transposition"/>
    <property type="evidence" value="ECO:0007669"/>
    <property type="project" value="InterPro"/>
</dbReference>
<dbReference type="Proteomes" id="UP000509702">
    <property type="component" value="Plasmid unnamed7"/>
</dbReference>
<dbReference type="SUPFAM" id="SSF48295">
    <property type="entry name" value="TrpR-like"/>
    <property type="match status" value="1"/>
</dbReference>
<gene>
    <name evidence="1" type="ORF">HUE56_29130</name>
</gene>
<dbReference type="KEGG" id="aoz:HUE56_29130"/>
<evidence type="ECO:0000313" key="2">
    <source>
        <dbReference type="Proteomes" id="UP000509702"/>
    </source>
</evidence>
<dbReference type="PANTHER" id="PTHR37936">
    <property type="entry name" value="TRANSPOSASE INSC FOR INSERTION ELEMENT IS2A-RELATED"/>
    <property type="match status" value="1"/>
</dbReference>
<geneLocation type="plasmid" evidence="1 2">
    <name>unnamed7</name>
</geneLocation>
<sequence>MGEGVRLHPRLEAMDEGRPYRRIEVITGRRRQRRSYTAEEKARIVAESAAPDANISEVARRNGVNRGLLTVWRRQAGIVPQVAPVEMPLFVPVTVAEDPPHSEDRRLTAREPVPDRIEMDLRSGRLVFHGAVDSSCQCRLDTGPSAFPVQQKSLSVAIHAAARTR</sequence>
<dbReference type="OrthoDB" id="8080802at2"/>